<evidence type="ECO:0000256" key="1">
    <source>
        <dbReference type="ARBA" id="ARBA00009861"/>
    </source>
</evidence>
<accession>A0A251SE41</accession>
<dbReference type="Gramene" id="mRNA:HanXRQr2_Chr14g0625291">
    <property type="protein sequence ID" value="mRNA:HanXRQr2_Chr14g0625291"/>
    <property type="gene ID" value="HanXRQr2_Chr14g0625291"/>
</dbReference>
<reference evidence="4 6" key="1">
    <citation type="journal article" date="2017" name="Nature">
        <title>The sunflower genome provides insights into oil metabolism, flowering and Asterid evolution.</title>
        <authorList>
            <person name="Badouin H."/>
            <person name="Gouzy J."/>
            <person name="Grassa C.J."/>
            <person name="Murat F."/>
            <person name="Staton S.E."/>
            <person name="Cottret L."/>
            <person name="Lelandais-Briere C."/>
            <person name="Owens G.L."/>
            <person name="Carrere S."/>
            <person name="Mayjonade B."/>
            <person name="Legrand L."/>
            <person name="Gill N."/>
            <person name="Kane N.C."/>
            <person name="Bowers J.E."/>
            <person name="Hubner S."/>
            <person name="Bellec A."/>
            <person name="Berard A."/>
            <person name="Berges H."/>
            <person name="Blanchet N."/>
            <person name="Boniface M.C."/>
            <person name="Brunel D."/>
            <person name="Catrice O."/>
            <person name="Chaidir N."/>
            <person name="Claudel C."/>
            <person name="Donnadieu C."/>
            <person name="Faraut T."/>
            <person name="Fievet G."/>
            <person name="Helmstetter N."/>
            <person name="King M."/>
            <person name="Knapp S.J."/>
            <person name="Lai Z."/>
            <person name="Le Paslier M.C."/>
            <person name="Lippi Y."/>
            <person name="Lorenzon L."/>
            <person name="Mandel J.R."/>
            <person name="Marage G."/>
            <person name="Marchand G."/>
            <person name="Marquand E."/>
            <person name="Bret-Mestries E."/>
            <person name="Morien E."/>
            <person name="Nambeesan S."/>
            <person name="Nguyen T."/>
            <person name="Pegot-Espagnet P."/>
            <person name="Pouilly N."/>
            <person name="Raftis F."/>
            <person name="Sallet E."/>
            <person name="Schiex T."/>
            <person name="Thomas J."/>
            <person name="Vandecasteele C."/>
            <person name="Vares D."/>
            <person name="Vear F."/>
            <person name="Vautrin S."/>
            <person name="Crespi M."/>
            <person name="Mangin B."/>
            <person name="Burke J.M."/>
            <person name="Salse J."/>
            <person name="Munos S."/>
            <person name="Vincourt P."/>
            <person name="Rieseberg L.H."/>
            <person name="Langlade N.B."/>
        </authorList>
    </citation>
    <scope>NUCLEOTIDE SEQUENCE [LARGE SCALE GENOMIC DNA]</scope>
    <source>
        <strain evidence="6">cv. SF193</strain>
        <tissue evidence="4">Leaves</tissue>
    </source>
</reference>
<dbReference type="InterPro" id="IPR023213">
    <property type="entry name" value="CAT-like_dom_sf"/>
</dbReference>
<keyword evidence="3 4" id="KW-0012">Acyltransferase</keyword>
<dbReference type="PANTHER" id="PTHR31623">
    <property type="entry name" value="F21J9.9"/>
    <property type="match status" value="1"/>
</dbReference>
<dbReference type="EMBL" id="MNCJ02000329">
    <property type="protein sequence ID" value="KAF5767523.1"/>
    <property type="molecule type" value="Genomic_DNA"/>
</dbReference>
<organism evidence="5 6">
    <name type="scientific">Helianthus annuus</name>
    <name type="common">Common sunflower</name>
    <dbReference type="NCBI Taxonomy" id="4232"/>
    <lineage>
        <taxon>Eukaryota</taxon>
        <taxon>Viridiplantae</taxon>
        <taxon>Streptophyta</taxon>
        <taxon>Embryophyta</taxon>
        <taxon>Tracheophyta</taxon>
        <taxon>Spermatophyta</taxon>
        <taxon>Magnoliopsida</taxon>
        <taxon>eudicotyledons</taxon>
        <taxon>Gunneridae</taxon>
        <taxon>Pentapetalae</taxon>
        <taxon>asterids</taxon>
        <taxon>campanulids</taxon>
        <taxon>Asterales</taxon>
        <taxon>Asteraceae</taxon>
        <taxon>Asteroideae</taxon>
        <taxon>Heliantheae alliance</taxon>
        <taxon>Heliantheae</taxon>
        <taxon>Helianthus</taxon>
    </lineage>
</organism>
<reference evidence="4" key="3">
    <citation type="submission" date="2020-06" db="EMBL/GenBank/DDBJ databases">
        <title>Helianthus annuus Genome sequencing and assembly Release 2.</title>
        <authorList>
            <person name="Gouzy J."/>
            <person name="Langlade N."/>
            <person name="Munos S."/>
        </authorList>
    </citation>
    <scope>NUCLEOTIDE SEQUENCE</scope>
    <source>
        <tissue evidence="4">Leaves</tissue>
    </source>
</reference>
<dbReference type="GO" id="GO:0050636">
    <property type="term" value="F:vinorine synthase activity"/>
    <property type="evidence" value="ECO:0007669"/>
    <property type="project" value="UniProtKB-EC"/>
</dbReference>
<evidence type="ECO:0000256" key="3">
    <source>
        <dbReference type="ARBA" id="ARBA00023315"/>
    </source>
</evidence>
<evidence type="ECO:0000313" key="4">
    <source>
        <dbReference type="EMBL" id="KAF5767523.1"/>
    </source>
</evidence>
<sequence length="528" mass="58967">MKFLFSAHKATQRYLNSQGYRLHGGYRRRFFHASNPIGLSKSYQMRSSSLYTGHQCYSTSTIQDAADSSNRLPNSNKIENYINNVDLEIISTETVKPSSPTPHHRRTFNFSIIDQVMYDVYMPSIFFFPNTDDKASVTDVVTKRLKHLKESLSETLTRFYPLAGKIMDNLHIECNDEGIYYREARVNQTLEDFIHHADDERVRELMPDKPYTAESSIGNYVIGIQVNIFTCGGIGLSSSASHKIFDGQSFSTFMKAWTTTARGSPKIISPSFVASKIFPSNPCFNFPLSPKLLATKMLRTKRFVFNSTALAMLKAQLVASASSTHPPTRTEATSVVIWKAAAKAASKVRPFGPQSPHALLSLVNIRQRASPPLPKESIGNLIATAGVICFPHGQLDLPTMMGDLRESITRIDSDHIESQKGVKGHETFIEVLQRLNQLMDVTAEGNCLAATSLLNSGMYDLDFGWGKPIWFYVMNPRVSKTVALNETLKDGGVEAIVTLSPDEMEILERDSELLSYATVNPSPLRFVH</sequence>
<protein>
    <submittedName>
        <fullName evidence="5">Putative transferase, Chloramphenicol acetyltransferase-like domain protein</fullName>
    </submittedName>
    <submittedName>
        <fullName evidence="4">Vinorine synthase</fullName>
        <ecNumber evidence="4">2.3.1.160</ecNumber>
    </submittedName>
</protein>
<dbReference type="InParanoid" id="A0A251SE41"/>
<name>A0A251SE41_HELAN</name>
<keyword evidence="6" id="KW-1185">Reference proteome</keyword>
<dbReference type="AlphaFoldDB" id="A0A251SE41"/>
<dbReference type="OrthoDB" id="1932220at2759"/>
<reference evidence="5" key="2">
    <citation type="submission" date="2017-02" db="EMBL/GenBank/DDBJ databases">
        <title>Sunflower complete genome.</title>
        <authorList>
            <person name="Langlade N."/>
            <person name="Munos S."/>
        </authorList>
    </citation>
    <scope>NUCLEOTIDE SEQUENCE [LARGE SCALE GENOMIC DNA]</scope>
    <source>
        <tissue evidence="5">Leaves</tissue>
    </source>
</reference>
<dbReference type="PANTHER" id="PTHR31623:SF55">
    <property type="entry name" value="VINORINE SYNTHASE"/>
    <property type="match status" value="1"/>
</dbReference>
<dbReference type="OMA" id="KWKSRRI"/>
<evidence type="ECO:0000256" key="2">
    <source>
        <dbReference type="ARBA" id="ARBA00022679"/>
    </source>
</evidence>
<comment type="similarity">
    <text evidence="1">Belongs to the plant acyltransferase family.</text>
</comment>
<dbReference type="Gene3D" id="3.30.559.10">
    <property type="entry name" value="Chloramphenicol acetyltransferase-like domain"/>
    <property type="match status" value="2"/>
</dbReference>
<gene>
    <name evidence="5" type="ORF">HannXRQ_Chr14g0431081</name>
    <name evidence="4" type="ORF">HanXRQr2_Chr14g0625291</name>
</gene>
<dbReference type="EC" id="2.3.1.160" evidence="4"/>
<evidence type="ECO:0000313" key="6">
    <source>
        <dbReference type="Proteomes" id="UP000215914"/>
    </source>
</evidence>
<dbReference type="Proteomes" id="UP000215914">
    <property type="component" value="Chromosome 14"/>
</dbReference>
<proteinExistence type="inferred from homology"/>
<dbReference type="Pfam" id="PF02458">
    <property type="entry name" value="Transferase"/>
    <property type="match status" value="1"/>
</dbReference>
<keyword evidence="2 5" id="KW-0808">Transferase</keyword>
<evidence type="ECO:0000313" key="5">
    <source>
        <dbReference type="EMBL" id="OTF97119.1"/>
    </source>
</evidence>
<dbReference type="EMBL" id="CM007903">
    <property type="protein sequence ID" value="OTF97119.1"/>
    <property type="molecule type" value="Genomic_DNA"/>
</dbReference>